<feature type="compositionally biased region" description="Low complexity" evidence="1">
    <location>
        <begin position="66"/>
        <end position="82"/>
    </location>
</feature>
<sequence length="132" mass="14571">MDTNWCAYCDKAVSTFSDSLYCSDECLKSDALAHSPMLGYDFSEYRGFLSTNVLERRTSWGDEESISSVQSSSSSSSLLSSSSHHRQHHHSVPSLSSSISSNTSSIYQHHDDLLVSSPPTSQQQKQTQPKTS</sequence>
<dbReference type="Pfam" id="PF12855">
    <property type="entry name" value="Ecl1"/>
    <property type="match status" value="1"/>
</dbReference>
<feature type="non-terminal residue" evidence="2">
    <location>
        <position position="1"/>
    </location>
</feature>
<evidence type="ECO:0000313" key="2">
    <source>
        <dbReference type="EMBL" id="KAG2218490.1"/>
    </source>
</evidence>
<dbReference type="EMBL" id="JAEPRB010000227">
    <property type="protein sequence ID" value="KAG2218490.1"/>
    <property type="molecule type" value="Genomic_DNA"/>
</dbReference>
<accession>A0A8H7RXM0</accession>
<reference evidence="2 3" key="1">
    <citation type="submission" date="2020-12" db="EMBL/GenBank/DDBJ databases">
        <title>Metabolic potential, ecology and presence of endohyphal bacteria is reflected in genomic diversity of Mucoromycotina.</title>
        <authorList>
            <person name="Muszewska A."/>
            <person name="Okrasinska A."/>
            <person name="Steczkiewicz K."/>
            <person name="Drgas O."/>
            <person name="Orlowska M."/>
            <person name="Perlinska-Lenart U."/>
            <person name="Aleksandrzak-Piekarczyk T."/>
            <person name="Szatraj K."/>
            <person name="Zielenkiewicz U."/>
            <person name="Pilsyk S."/>
            <person name="Malc E."/>
            <person name="Mieczkowski P."/>
            <person name="Kruszewska J.S."/>
            <person name="Biernat P."/>
            <person name="Pawlowska J."/>
        </authorList>
    </citation>
    <scope>NUCLEOTIDE SEQUENCE [LARGE SCALE GENOMIC DNA]</scope>
    <source>
        <strain evidence="2 3">CBS 142.35</strain>
    </source>
</reference>
<proteinExistence type="predicted"/>
<gene>
    <name evidence="2" type="ORF">INT45_011671</name>
</gene>
<evidence type="ECO:0000256" key="1">
    <source>
        <dbReference type="SAM" id="MobiDB-lite"/>
    </source>
</evidence>
<keyword evidence="3" id="KW-1185">Reference proteome</keyword>
<comment type="caution">
    <text evidence="2">The sequence shown here is derived from an EMBL/GenBank/DDBJ whole genome shotgun (WGS) entry which is preliminary data.</text>
</comment>
<name>A0A8H7RXM0_9FUNG</name>
<feature type="compositionally biased region" description="Low complexity" evidence="1">
    <location>
        <begin position="116"/>
        <end position="132"/>
    </location>
</feature>
<feature type="compositionally biased region" description="Low complexity" evidence="1">
    <location>
        <begin position="92"/>
        <end position="105"/>
    </location>
</feature>
<dbReference type="OrthoDB" id="2380640at2759"/>
<protein>
    <submittedName>
        <fullName evidence="2">Uncharacterized protein</fullName>
    </submittedName>
</protein>
<dbReference type="Proteomes" id="UP000646827">
    <property type="component" value="Unassembled WGS sequence"/>
</dbReference>
<dbReference type="InterPro" id="IPR024368">
    <property type="entry name" value="Ecl1/2/3"/>
</dbReference>
<feature type="region of interest" description="Disordered" evidence="1">
    <location>
        <begin position="60"/>
        <end position="132"/>
    </location>
</feature>
<evidence type="ECO:0000313" key="3">
    <source>
        <dbReference type="Proteomes" id="UP000646827"/>
    </source>
</evidence>
<dbReference type="AlphaFoldDB" id="A0A8H7RXM0"/>
<organism evidence="2 3">
    <name type="scientific">Circinella minor</name>
    <dbReference type="NCBI Taxonomy" id="1195481"/>
    <lineage>
        <taxon>Eukaryota</taxon>
        <taxon>Fungi</taxon>
        <taxon>Fungi incertae sedis</taxon>
        <taxon>Mucoromycota</taxon>
        <taxon>Mucoromycotina</taxon>
        <taxon>Mucoromycetes</taxon>
        <taxon>Mucorales</taxon>
        <taxon>Lichtheimiaceae</taxon>
        <taxon>Circinella</taxon>
    </lineage>
</organism>